<evidence type="ECO:0000259" key="10">
    <source>
        <dbReference type="Pfam" id="PF00501"/>
    </source>
</evidence>
<dbReference type="EC" id="6.2.1.1" evidence="4"/>
<dbReference type="Proteomes" id="UP001627154">
    <property type="component" value="Unassembled WGS sequence"/>
</dbReference>
<evidence type="ECO:0000256" key="6">
    <source>
        <dbReference type="ARBA" id="ARBA00040004"/>
    </source>
</evidence>
<feature type="domain" description="Acetyl-coenzyme A synthetase N-terminal" evidence="12">
    <location>
        <begin position="656"/>
        <end position="700"/>
    </location>
</feature>
<organism evidence="13 14">
    <name type="scientific">Trichogramma kaykai</name>
    <dbReference type="NCBI Taxonomy" id="54128"/>
    <lineage>
        <taxon>Eukaryota</taxon>
        <taxon>Metazoa</taxon>
        <taxon>Ecdysozoa</taxon>
        <taxon>Arthropoda</taxon>
        <taxon>Hexapoda</taxon>
        <taxon>Insecta</taxon>
        <taxon>Pterygota</taxon>
        <taxon>Neoptera</taxon>
        <taxon>Endopterygota</taxon>
        <taxon>Hymenoptera</taxon>
        <taxon>Apocrita</taxon>
        <taxon>Proctotrupomorpha</taxon>
        <taxon>Chalcidoidea</taxon>
        <taxon>Trichogrammatidae</taxon>
        <taxon>Trichogramma</taxon>
    </lineage>
</organism>
<evidence type="ECO:0000313" key="14">
    <source>
        <dbReference type="Proteomes" id="UP001627154"/>
    </source>
</evidence>
<dbReference type="PANTHER" id="PTHR43347:SF3">
    <property type="entry name" value="ACYL-COA SYNTHETASE SHORT-CHAIN FAMILY MEMBER 3, MITOCHONDRIAL"/>
    <property type="match status" value="1"/>
</dbReference>
<dbReference type="EC" id="6.2.1.17" evidence="3"/>
<dbReference type="InterPro" id="IPR042099">
    <property type="entry name" value="ANL_N_sf"/>
</dbReference>
<feature type="domain" description="AMP-binding enzyme C-terminal" evidence="11">
    <location>
        <begin position="1154"/>
        <end position="1232"/>
    </location>
</feature>
<dbReference type="EMBL" id="JBJJXI010000056">
    <property type="protein sequence ID" value="KAL3399255.1"/>
    <property type="molecule type" value="Genomic_DNA"/>
</dbReference>
<dbReference type="Gene3D" id="3.40.50.12780">
    <property type="entry name" value="N-terminal domain of ligase-like"/>
    <property type="match status" value="2"/>
</dbReference>
<keyword evidence="14" id="KW-1185">Reference proteome</keyword>
<dbReference type="Pfam" id="PF00501">
    <property type="entry name" value="AMP-binding"/>
    <property type="match status" value="2"/>
</dbReference>
<evidence type="ECO:0000256" key="4">
    <source>
        <dbReference type="ARBA" id="ARBA00013275"/>
    </source>
</evidence>
<dbReference type="GO" id="GO:0003987">
    <property type="term" value="F:acetate-CoA ligase activity"/>
    <property type="evidence" value="ECO:0007669"/>
    <property type="project" value="UniProtKB-EC"/>
</dbReference>
<evidence type="ECO:0000256" key="9">
    <source>
        <dbReference type="ARBA" id="ARBA00049004"/>
    </source>
</evidence>
<proteinExistence type="inferred from homology"/>
<evidence type="ECO:0000256" key="8">
    <source>
        <dbReference type="ARBA" id="ARBA00047935"/>
    </source>
</evidence>
<comment type="similarity">
    <text evidence="2">Belongs to the ATP-dependent AMP-binding enzyme family.</text>
</comment>
<dbReference type="InterPro" id="IPR025110">
    <property type="entry name" value="AMP-bd_C"/>
</dbReference>
<gene>
    <name evidence="13" type="ORF">TKK_007139</name>
</gene>
<feature type="domain" description="Acetyl-coenzyme A synthetase N-terminal" evidence="12">
    <location>
        <begin position="26"/>
        <end position="80"/>
    </location>
</feature>
<evidence type="ECO:0000256" key="5">
    <source>
        <dbReference type="ARBA" id="ARBA00029726"/>
    </source>
</evidence>
<dbReference type="InterPro" id="IPR045851">
    <property type="entry name" value="AMP-bd_C_sf"/>
</dbReference>
<accession>A0ABD2X298</accession>
<dbReference type="AlphaFoldDB" id="A0ABD2X298"/>
<protein>
    <recommendedName>
        <fullName evidence="6">Acyl-CoA synthetase short-chain family member 3, mitochondrial</fullName>
        <ecNumber evidence="4">6.2.1.1</ecNumber>
        <ecNumber evidence="3">6.2.1.17</ecNumber>
    </recommendedName>
    <alternativeName>
        <fullName evidence="7">Acetate--CoA ligase 3</fullName>
    </alternativeName>
    <alternativeName>
        <fullName evidence="5">Propionate--CoA ligase</fullName>
    </alternativeName>
</protein>
<dbReference type="Pfam" id="PF16177">
    <property type="entry name" value="ACAS_N"/>
    <property type="match status" value="2"/>
</dbReference>
<comment type="catalytic activity">
    <reaction evidence="8">
        <text>butanoate + ATP + CoA = butanoyl-CoA + AMP + diphosphate</text>
        <dbReference type="Rhea" id="RHEA:46172"/>
        <dbReference type="ChEBI" id="CHEBI:17968"/>
        <dbReference type="ChEBI" id="CHEBI:30616"/>
        <dbReference type="ChEBI" id="CHEBI:33019"/>
        <dbReference type="ChEBI" id="CHEBI:57287"/>
        <dbReference type="ChEBI" id="CHEBI:57371"/>
        <dbReference type="ChEBI" id="CHEBI:456215"/>
    </reaction>
    <physiologicalReaction direction="left-to-right" evidence="8">
        <dbReference type="Rhea" id="RHEA:46173"/>
    </physiologicalReaction>
</comment>
<dbReference type="GO" id="GO:0070013">
    <property type="term" value="C:intracellular organelle lumen"/>
    <property type="evidence" value="ECO:0007669"/>
    <property type="project" value="UniProtKB-ARBA"/>
</dbReference>
<evidence type="ECO:0000313" key="13">
    <source>
        <dbReference type="EMBL" id="KAL3399255.1"/>
    </source>
</evidence>
<dbReference type="FunFam" id="3.40.50.12780:FF:000011">
    <property type="entry name" value="Acetyl-coenzyme A synthetase 2-like, mitochondrial"/>
    <property type="match status" value="1"/>
</dbReference>
<feature type="domain" description="AMP-dependent synthetase/ligase" evidence="10">
    <location>
        <begin position="705"/>
        <end position="1090"/>
    </location>
</feature>
<dbReference type="PANTHER" id="PTHR43347">
    <property type="entry name" value="ACYL-COA SYNTHETASE"/>
    <property type="match status" value="1"/>
</dbReference>
<dbReference type="Pfam" id="PF13193">
    <property type="entry name" value="AMP-binding_C"/>
    <property type="match status" value="2"/>
</dbReference>
<comment type="caution">
    <text evidence="13">The sequence shown here is derived from an EMBL/GenBank/DDBJ whole genome shotgun (WGS) entry which is preliminary data.</text>
</comment>
<comment type="catalytic activity">
    <reaction evidence="1">
        <text>acetate + ATP + CoA = acetyl-CoA + AMP + diphosphate</text>
        <dbReference type="Rhea" id="RHEA:23176"/>
        <dbReference type="ChEBI" id="CHEBI:30089"/>
        <dbReference type="ChEBI" id="CHEBI:30616"/>
        <dbReference type="ChEBI" id="CHEBI:33019"/>
        <dbReference type="ChEBI" id="CHEBI:57287"/>
        <dbReference type="ChEBI" id="CHEBI:57288"/>
        <dbReference type="ChEBI" id="CHEBI:456215"/>
        <dbReference type="EC" id="6.2.1.1"/>
    </reaction>
    <physiologicalReaction direction="left-to-right" evidence="1">
        <dbReference type="Rhea" id="RHEA:23177"/>
    </physiologicalReaction>
</comment>
<comment type="catalytic activity">
    <reaction evidence="9">
        <text>propanoate + ATP + CoA = propanoyl-CoA + AMP + diphosphate</text>
        <dbReference type="Rhea" id="RHEA:20373"/>
        <dbReference type="ChEBI" id="CHEBI:17272"/>
        <dbReference type="ChEBI" id="CHEBI:30616"/>
        <dbReference type="ChEBI" id="CHEBI:33019"/>
        <dbReference type="ChEBI" id="CHEBI:57287"/>
        <dbReference type="ChEBI" id="CHEBI:57392"/>
        <dbReference type="ChEBI" id="CHEBI:456215"/>
        <dbReference type="EC" id="6.2.1.17"/>
    </reaction>
    <physiologicalReaction direction="left-to-right" evidence="9">
        <dbReference type="Rhea" id="RHEA:20374"/>
    </physiologicalReaction>
</comment>
<reference evidence="13 14" key="1">
    <citation type="journal article" date="2024" name="bioRxiv">
        <title>A reference genome for Trichogramma kaykai: A tiny desert-dwelling parasitoid wasp with competing sex-ratio distorters.</title>
        <authorList>
            <person name="Culotta J."/>
            <person name="Lindsey A.R."/>
        </authorList>
    </citation>
    <scope>NUCLEOTIDE SEQUENCE [LARGE SCALE GENOMIC DNA]</scope>
    <source>
        <strain evidence="13 14">KSX58</strain>
    </source>
</reference>
<evidence type="ECO:0000256" key="7">
    <source>
        <dbReference type="ARBA" id="ARBA00042755"/>
    </source>
</evidence>
<dbReference type="GO" id="GO:0005739">
    <property type="term" value="C:mitochondrion"/>
    <property type="evidence" value="ECO:0007669"/>
    <property type="project" value="UniProtKB-ARBA"/>
</dbReference>
<evidence type="ECO:0000256" key="3">
    <source>
        <dbReference type="ARBA" id="ARBA00012985"/>
    </source>
</evidence>
<sequence length="1279" mass="142384">MGQQTVNCAKQTDYIKNEKPYKSAKYEAAFRESLENPEKFWSDIGHYVDWSKPWDRVLDNSNETFTKWFVGGETNACYNAVDRHVAAGLGSKVALVHDSPMTQTIRRVTYAELLNQTSRLAGVLHSELGVRKGDRVIIYMPVIPETIVAMLAVARLGAIHSVVFGGYAAKELETRINHAEPKAIIAASCGLEPNKVVRYTDMLNEALSSVRAPRPSCLIFQRRRIWSAELLDRQYDWDEAMGRAEPQACVPVEANEPLYVLYTSGTTDEPKGVQRPLGGHIATLCWSMKALYGMDKDSVWLAASDLGWVLGSSYTCYAPLLWGCTSVLYEGKPDRTPDCEQYFRLVEQHKINGIFTVPTAFRVLRAVDPRSLVAKKYSLKTLKVIYVAGEHCDYEAKAWAEKSFKVPILNHWWQTETGHAITATCLGLEQRGADQPEFSTGKPFPGYDVRVLREDGSEAEPNELGRIVVKLPLPSLYRADDRFKDTYFSKHPGYYDTMDAGYVDGRGYVYVTARDDDVINVAGHRLSTSAVENVVFAHPDVSDAVAFGVPDRTKGQIPACLYVPRPGLRGPEEQLTAELVAGVRDAIGPVASFKVAAAVEALPRTRTGKACRKAISDLASSRQIKFSLTLPKSKITTATTVRRDREEEPTDQITYSPEEFWAEVAQCVDWTKPWDRVLDNSDPPFTKWFVGGETNACYNAVDRHVAAGLGSKVALVHDSPMTQTIRRVTYAELLDQTSRLAGVLHDLGVRRGDRVLIYMPLMPETIIAILATARLGAMHSTVFGGFAAKELATRINHAEPKVIVAASCGLEPHKVVRYTDMLNDALTQISVARPHCVVHQRRNVWVAPLQPDQYDWDELMDLAEPHPCVPVEANEPLYILYTSGTTDSPKGVQRPLGGHIATLCWTMKAIYGMDKNSVWWVASDLGWVVGLSYICYGPLLYGCTSVMYEGKPDRTPDAAQYFRIIEQHKVNALFTVPTAFRVLRRADPETLLGRKYSTKTLRTIFVAGEHCDYEAKAWAEKTFKVPILNHWWQTETGHAITATCLGLAHSTNPPKYSTGMPFPGYDVQVLREDGSKASAHELGRIVVKLPLPPGTMSTLYLAPERFKENYFSKYPGFYDTMDAGYIDEFGYVYVTARDDDVINVAGHRLSTSALEDVVLSHPDVVDATVVGVPEPTKGEIPLCLYVTRDDRNTNEELINGELVARVRELIGPIAAFKLAAEVKGLPRTRSGKTCRKSIADLARSKQIKIPSTIEDSTVYRDIMQVLRKLGYAKTAPEPI</sequence>
<dbReference type="InterPro" id="IPR032387">
    <property type="entry name" value="ACAS_N"/>
</dbReference>
<evidence type="ECO:0000259" key="12">
    <source>
        <dbReference type="Pfam" id="PF16177"/>
    </source>
</evidence>
<dbReference type="InterPro" id="IPR000873">
    <property type="entry name" value="AMP-dep_synth/lig_dom"/>
</dbReference>
<evidence type="ECO:0000256" key="1">
    <source>
        <dbReference type="ARBA" id="ARBA00001884"/>
    </source>
</evidence>
<feature type="domain" description="AMP-dependent synthetase/ligase" evidence="10">
    <location>
        <begin position="85"/>
        <end position="471"/>
    </location>
</feature>
<evidence type="ECO:0000256" key="2">
    <source>
        <dbReference type="ARBA" id="ARBA00006432"/>
    </source>
</evidence>
<feature type="domain" description="AMP-binding enzyme C-terminal" evidence="11">
    <location>
        <begin position="531"/>
        <end position="609"/>
    </location>
</feature>
<dbReference type="Gene3D" id="3.30.300.30">
    <property type="match status" value="2"/>
</dbReference>
<name>A0ABD2X298_9HYME</name>
<dbReference type="GO" id="GO:0050218">
    <property type="term" value="F:propionate-CoA ligase activity"/>
    <property type="evidence" value="ECO:0007669"/>
    <property type="project" value="UniProtKB-EC"/>
</dbReference>
<evidence type="ECO:0000259" key="11">
    <source>
        <dbReference type="Pfam" id="PF13193"/>
    </source>
</evidence>
<dbReference type="SUPFAM" id="SSF56801">
    <property type="entry name" value="Acetyl-CoA synthetase-like"/>
    <property type="match status" value="2"/>
</dbReference>